<dbReference type="InParanoid" id="A0A151ZDU6"/>
<dbReference type="PANTHER" id="PTHR24330:SF19">
    <property type="entry name" value="MEDIATOR OF RNA POLYMERASE II TRANSCRIPTION SUBUNIT 29"/>
    <property type="match status" value="1"/>
</dbReference>
<dbReference type="PANTHER" id="PTHR24330">
    <property type="entry name" value="HOMEOBOX PROTEIN BARH-LIKE"/>
    <property type="match status" value="1"/>
</dbReference>
<dbReference type="Gene3D" id="2.60.40.10">
    <property type="entry name" value="Immunoglobulins"/>
    <property type="match status" value="1"/>
</dbReference>
<protein>
    <recommendedName>
        <fullName evidence="4">Fibronectin type-III domain-containing protein</fullName>
    </recommendedName>
</protein>
<sequence length="899" mass="101738">MKPHSRGLTSSSFNNNQINGNAKYKFSKNSWRELKYFQIFNLHQDQKFQRLMTLLYRFYVNYVDSHNNEVVVDSNDLVDEIQDGTNIGDQSDLHLDETQLNDRINSFIDSKYDLRIFANSLVSYEEVKEAYINLESNEKRKYYWLNGCPSGYHQTNSTSILPPPPSPTSSSVPITLSSLLQQDQSANGSNGTIPSKTPSNATVGTGSSVQSPLSLYTLLNGTNNSSKSVLLPYLNSTGKSPQQCTQPTVDQVIKNQNHQKTLQLLLNWKCDSNVQEYSLMMESPKSHQPSVIYRGHNNFYTTPPLEVGTYHFKVRATNRFGVGDYSDELKYIIKESIFDSNSNNGFKSSNHHNNNQQQQQQQQQQQINSESNNSDIITNHNNRKLTSNNSNNKQNNNNREIMDECLVVLNQIDSLSNKSQMSQSQCEETMGQLLILQSKCTKLTSEATSSTEGTELLQRLTDTMDLCKQLLQSYKQIREWKILTKNLISEFIHNSSSNDNEQLERINNLLNSFSKDLPDQIKLTIFQIIIQFTKKKLTESPTIKSRTAILLTIISKKIDFFGEASCLEMENLSKQLLESKKKKKPISNINAQTTNNNTKKPKQSPRTTSNTITTTLPSPKLSINTTPQLTVQQLQQQKQAQQQQQLQQQQPQPLLQPSSSLKSNEQVISNTTIANSNANINNMIVPVNNNNNNFIKSESIPIKQSIKCSNDEIINDINNCIVPSSPIGSPSPSIANHLIVSPPKSQHLNNNSNNNMNFYSTPPGLFQYQGYLTPVLSNLSNHNINSNNQIPNPSPQQQQKQQQLYNNFTDSNQSLFYNSPFKSNSIVEDITFERLLNNNYNYNIHDDYFQQRLNTITTTTTTTTTTTSSSSTIGKQTSQAPIPDNNTSHSFSFYHIVPN</sequence>
<feature type="compositionally biased region" description="Low complexity" evidence="1">
    <location>
        <begin position="604"/>
        <end position="619"/>
    </location>
</feature>
<name>A0A151ZDU6_TIELA</name>
<feature type="compositionally biased region" description="Polar residues" evidence="1">
    <location>
        <begin position="874"/>
        <end position="891"/>
    </location>
</feature>
<evidence type="ECO:0008006" key="4">
    <source>
        <dbReference type="Google" id="ProtNLM"/>
    </source>
</evidence>
<dbReference type="InterPro" id="IPR036116">
    <property type="entry name" value="FN3_sf"/>
</dbReference>
<evidence type="ECO:0000256" key="1">
    <source>
        <dbReference type="SAM" id="MobiDB-lite"/>
    </source>
</evidence>
<organism evidence="2 3">
    <name type="scientific">Tieghemostelium lacteum</name>
    <name type="common">Slime mold</name>
    <name type="synonym">Dictyostelium lacteum</name>
    <dbReference type="NCBI Taxonomy" id="361077"/>
    <lineage>
        <taxon>Eukaryota</taxon>
        <taxon>Amoebozoa</taxon>
        <taxon>Evosea</taxon>
        <taxon>Eumycetozoa</taxon>
        <taxon>Dictyostelia</taxon>
        <taxon>Dictyosteliales</taxon>
        <taxon>Raperosteliaceae</taxon>
        <taxon>Tieghemostelium</taxon>
    </lineage>
</organism>
<feature type="region of interest" description="Disordered" evidence="1">
    <location>
        <begin position="642"/>
        <end position="663"/>
    </location>
</feature>
<keyword evidence="3" id="KW-1185">Reference proteome</keyword>
<feature type="compositionally biased region" description="Low complexity" evidence="1">
    <location>
        <begin position="642"/>
        <end position="657"/>
    </location>
</feature>
<dbReference type="SUPFAM" id="SSF49265">
    <property type="entry name" value="Fibronectin type III"/>
    <property type="match status" value="1"/>
</dbReference>
<evidence type="ECO:0000313" key="2">
    <source>
        <dbReference type="EMBL" id="KYQ92064.1"/>
    </source>
</evidence>
<feature type="compositionally biased region" description="Polar residues" evidence="1">
    <location>
        <begin position="587"/>
        <end position="598"/>
    </location>
</feature>
<dbReference type="STRING" id="361077.A0A151ZDU6"/>
<evidence type="ECO:0000313" key="3">
    <source>
        <dbReference type="Proteomes" id="UP000076078"/>
    </source>
</evidence>
<dbReference type="AlphaFoldDB" id="A0A151ZDU6"/>
<dbReference type="Proteomes" id="UP000076078">
    <property type="component" value="Unassembled WGS sequence"/>
</dbReference>
<feature type="compositionally biased region" description="Low complexity" evidence="1">
    <location>
        <begin position="351"/>
        <end position="398"/>
    </location>
</feature>
<feature type="region of interest" description="Disordered" evidence="1">
    <location>
        <begin position="183"/>
        <end position="206"/>
    </location>
</feature>
<dbReference type="InterPro" id="IPR052145">
    <property type="entry name" value="Mediator/Homeobox_domain"/>
</dbReference>
<dbReference type="InterPro" id="IPR013783">
    <property type="entry name" value="Ig-like_fold"/>
</dbReference>
<gene>
    <name evidence="2" type="ORF">DLAC_06900</name>
</gene>
<dbReference type="FunCoup" id="A0A151ZDU6">
    <property type="interactions" value="425"/>
</dbReference>
<feature type="region of interest" description="Disordered" evidence="1">
    <location>
        <begin position="342"/>
        <end position="398"/>
    </location>
</feature>
<feature type="compositionally biased region" description="Low complexity" evidence="1">
    <location>
        <begin position="861"/>
        <end position="873"/>
    </location>
</feature>
<feature type="region of interest" description="Disordered" evidence="1">
    <location>
        <begin position="861"/>
        <end position="891"/>
    </location>
</feature>
<proteinExistence type="predicted"/>
<reference evidence="2 3" key="1">
    <citation type="submission" date="2015-12" db="EMBL/GenBank/DDBJ databases">
        <title>Dictyostelia acquired genes for synthesis and detection of signals that induce cell-type specialization by lateral gene transfer from prokaryotes.</title>
        <authorList>
            <person name="Gloeckner G."/>
            <person name="Schaap P."/>
        </authorList>
    </citation>
    <scope>NUCLEOTIDE SEQUENCE [LARGE SCALE GENOMIC DNA]</scope>
    <source>
        <strain evidence="2 3">TK</strain>
    </source>
</reference>
<feature type="region of interest" description="Disordered" evidence="1">
    <location>
        <begin position="579"/>
        <end position="623"/>
    </location>
</feature>
<accession>A0A151ZDU6</accession>
<comment type="caution">
    <text evidence="2">The sequence shown here is derived from an EMBL/GenBank/DDBJ whole genome shotgun (WGS) entry which is preliminary data.</text>
</comment>
<dbReference type="EMBL" id="LODT01000031">
    <property type="protein sequence ID" value="KYQ92064.1"/>
    <property type="molecule type" value="Genomic_DNA"/>
</dbReference>
<dbReference type="OrthoDB" id="443915at2759"/>